<evidence type="ECO:0000313" key="3">
    <source>
        <dbReference type="Proteomes" id="UP000187406"/>
    </source>
</evidence>
<gene>
    <name evidence="2" type="ORF">CFOL_v3_05068</name>
</gene>
<evidence type="ECO:0000259" key="1">
    <source>
        <dbReference type="Pfam" id="PF10536"/>
    </source>
</evidence>
<evidence type="ECO:0000313" key="2">
    <source>
        <dbReference type="EMBL" id="GAV61541.1"/>
    </source>
</evidence>
<comment type="caution">
    <text evidence="2">The sequence shown here is derived from an EMBL/GenBank/DDBJ whole genome shotgun (WGS) entry which is preliminary data.</text>
</comment>
<name>A0A1Q3B0L2_CEPFO</name>
<proteinExistence type="predicted"/>
<dbReference type="AlphaFoldDB" id="A0A1Q3B0L2"/>
<dbReference type="InterPro" id="IPR044824">
    <property type="entry name" value="MAIN-like"/>
</dbReference>
<dbReference type="PANTHER" id="PTHR46033:SF8">
    <property type="entry name" value="PROTEIN MAINTENANCE OF MERISTEMS-LIKE"/>
    <property type="match status" value="1"/>
</dbReference>
<feature type="domain" description="Aminotransferase-like plant mobile" evidence="1">
    <location>
        <begin position="3"/>
        <end position="78"/>
    </location>
</feature>
<dbReference type="Pfam" id="PF10536">
    <property type="entry name" value="PMD"/>
    <property type="match status" value="1"/>
</dbReference>
<feature type="non-terminal residue" evidence="2">
    <location>
        <position position="1"/>
    </location>
</feature>
<organism evidence="2 3">
    <name type="scientific">Cephalotus follicularis</name>
    <name type="common">Albany pitcher plant</name>
    <dbReference type="NCBI Taxonomy" id="3775"/>
    <lineage>
        <taxon>Eukaryota</taxon>
        <taxon>Viridiplantae</taxon>
        <taxon>Streptophyta</taxon>
        <taxon>Embryophyta</taxon>
        <taxon>Tracheophyta</taxon>
        <taxon>Spermatophyta</taxon>
        <taxon>Magnoliopsida</taxon>
        <taxon>eudicotyledons</taxon>
        <taxon>Gunneridae</taxon>
        <taxon>Pentapetalae</taxon>
        <taxon>rosids</taxon>
        <taxon>fabids</taxon>
        <taxon>Oxalidales</taxon>
        <taxon>Cephalotaceae</taxon>
        <taxon>Cephalotus</taxon>
    </lineage>
</organism>
<dbReference type="InterPro" id="IPR019557">
    <property type="entry name" value="AminoTfrase-like_pln_mobile"/>
</dbReference>
<accession>A0A1Q3B0L2</accession>
<dbReference type="PANTHER" id="PTHR46033">
    <property type="entry name" value="PROTEIN MAIN-LIKE 2"/>
    <property type="match status" value="1"/>
</dbReference>
<dbReference type="Proteomes" id="UP000187406">
    <property type="component" value="Unassembled WGS sequence"/>
</dbReference>
<protein>
    <submittedName>
        <fullName evidence="2">PMD domain-containing protein</fullName>
    </submittedName>
</protein>
<dbReference type="EMBL" id="BDDD01000208">
    <property type="protein sequence ID" value="GAV61541.1"/>
    <property type="molecule type" value="Genomic_DNA"/>
</dbReference>
<sequence length="141" mass="16044">ILKQHALAYILCLLGSIVFSYSSGDTVPFMFLLRLDDLYVVDTYSCDSGTLAWLYRSLYRAVHSGVSQISENLLLLQVNKLEKKLLKLIKLKVLFQYLLIIFFEQLGLWEQFPIGRLFPAGDFDFQTPLFDGDILPSLGAS</sequence>
<dbReference type="GO" id="GO:0010073">
    <property type="term" value="P:meristem maintenance"/>
    <property type="evidence" value="ECO:0007669"/>
    <property type="project" value="InterPro"/>
</dbReference>
<dbReference type="OrthoDB" id="1871193at2759"/>
<keyword evidence="3" id="KW-1185">Reference proteome</keyword>
<dbReference type="InParanoid" id="A0A1Q3B0L2"/>
<reference evidence="3" key="1">
    <citation type="submission" date="2016-04" db="EMBL/GenBank/DDBJ databases">
        <title>Cephalotus genome sequencing.</title>
        <authorList>
            <person name="Fukushima K."/>
            <person name="Hasebe M."/>
            <person name="Fang X."/>
        </authorList>
    </citation>
    <scope>NUCLEOTIDE SEQUENCE [LARGE SCALE GENOMIC DNA]</scope>
    <source>
        <strain evidence="3">cv. St1</strain>
    </source>
</reference>